<dbReference type="Proteomes" id="UP000054538">
    <property type="component" value="Unassembled WGS sequence"/>
</dbReference>
<keyword evidence="1" id="KW-0812">Transmembrane</keyword>
<name>A0A0D0DKJ0_9AGAM</name>
<gene>
    <name evidence="2" type="ORF">PAXRUDRAFT_832328</name>
</gene>
<keyword evidence="1" id="KW-1133">Transmembrane helix</keyword>
<sequence length="53" mass="6045">MIGTSGCRDVTMPEWPVPVVWTLPVPSDMIWYVCLPALYQVVVVTAWSWLYTS</sequence>
<reference evidence="2 3" key="1">
    <citation type="submission" date="2014-04" db="EMBL/GenBank/DDBJ databases">
        <authorList>
            <consortium name="DOE Joint Genome Institute"/>
            <person name="Kuo A."/>
            <person name="Kohler A."/>
            <person name="Jargeat P."/>
            <person name="Nagy L.G."/>
            <person name="Floudas D."/>
            <person name="Copeland A."/>
            <person name="Barry K.W."/>
            <person name="Cichocki N."/>
            <person name="Veneault-Fourrey C."/>
            <person name="LaButti K."/>
            <person name="Lindquist E.A."/>
            <person name="Lipzen A."/>
            <person name="Lundell T."/>
            <person name="Morin E."/>
            <person name="Murat C."/>
            <person name="Sun H."/>
            <person name="Tunlid A."/>
            <person name="Henrissat B."/>
            <person name="Grigoriev I.V."/>
            <person name="Hibbett D.S."/>
            <person name="Martin F."/>
            <person name="Nordberg H.P."/>
            <person name="Cantor M.N."/>
            <person name="Hua S.X."/>
        </authorList>
    </citation>
    <scope>NUCLEOTIDE SEQUENCE [LARGE SCALE GENOMIC DNA]</scope>
    <source>
        <strain evidence="2 3">Ve08.2h10</strain>
    </source>
</reference>
<proteinExistence type="predicted"/>
<evidence type="ECO:0000256" key="1">
    <source>
        <dbReference type="SAM" id="Phobius"/>
    </source>
</evidence>
<dbReference type="HOGENOM" id="CLU_3069391_0_0_1"/>
<evidence type="ECO:0000313" key="2">
    <source>
        <dbReference type="EMBL" id="KIK82239.1"/>
    </source>
</evidence>
<dbReference type="AlphaFoldDB" id="A0A0D0DKJ0"/>
<keyword evidence="3" id="KW-1185">Reference proteome</keyword>
<feature type="transmembrane region" description="Helical" evidence="1">
    <location>
        <begin position="29"/>
        <end position="50"/>
    </location>
</feature>
<organism evidence="2 3">
    <name type="scientific">Paxillus rubicundulus Ve08.2h10</name>
    <dbReference type="NCBI Taxonomy" id="930991"/>
    <lineage>
        <taxon>Eukaryota</taxon>
        <taxon>Fungi</taxon>
        <taxon>Dikarya</taxon>
        <taxon>Basidiomycota</taxon>
        <taxon>Agaricomycotina</taxon>
        <taxon>Agaricomycetes</taxon>
        <taxon>Agaricomycetidae</taxon>
        <taxon>Boletales</taxon>
        <taxon>Paxilineae</taxon>
        <taxon>Paxillaceae</taxon>
        <taxon>Paxillus</taxon>
    </lineage>
</organism>
<accession>A0A0D0DKJ0</accession>
<evidence type="ECO:0000313" key="3">
    <source>
        <dbReference type="Proteomes" id="UP000054538"/>
    </source>
</evidence>
<dbReference type="EMBL" id="KN825655">
    <property type="protein sequence ID" value="KIK82239.1"/>
    <property type="molecule type" value="Genomic_DNA"/>
</dbReference>
<protein>
    <submittedName>
        <fullName evidence="2">Uncharacterized protein</fullName>
    </submittedName>
</protein>
<reference evidence="3" key="2">
    <citation type="submission" date="2015-01" db="EMBL/GenBank/DDBJ databases">
        <title>Evolutionary Origins and Diversification of the Mycorrhizal Mutualists.</title>
        <authorList>
            <consortium name="DOE Joint Genome Institute"/>
            <consortium name="Mycorrhizal Genomics Consortium"/>
            <person name="Kohler A."/>
            <person name="Kuo A."/>
            <person name="Nagy L.G."/>
            <person name="Floudas D."/>
            <person name="Copeland A."/>
            <person name="Barry K.W."/>
            <person name="Cichocki N."/>
            <person name="Veneault-Fourrey C."/>
            <person name="LaButti K."/>
            <person name="Lindquist E.A."/>
            <person name="Lipzen A."/>
            <person name="Lundell T."/>
            <person name="Morin E."/>
            <person name="Murat C."/>
            <person name="Riley R."/>
            <person name="Ohm R."/>
            <person name="Sun H."/>
            <person name="Tunlid A."/>
            <person name="Henrissat B."/>
            <person name="Grigoriev I.V."/>
            <person name="Hibbett D.S."/>
            <person name="Martin F."/>
        </authorList>
    </citation>
    <scope>NUCLEOTIDE SEQUENCE [LARGE SCALE GENOMIC DNA]</scope>
    <source>
        <strain evidence="3">Ve08.2h10</strain>
    </source>
</reference>
<dbReference type="InParanoid" id="A0A0D0DKJ0"/>
<keyword evidence="1" id="KW-0472">Membrane</keyword>